<dbReference type="Proteomes" id="UP000193642">
    <property type="component" value="Unassembled WGS sequence"/>
</dbReference>
<dbReference type="AlphaFoldDB" id="A0A1Y2BUA1"/>
<evidence type="ECO:0000256" key="1">
    <source>
        <dbReference type="SAM" id="Phobius"/>
    </source>
</evidence>
<keyword evidence="1" id="KW-0472">Membrane</keyword>
<protein>
    <submittedName>
        <fullName evidence="2">Uncharacterized protein</fullName>
    </submittedName>
</protein>
<organism evidence="2 3">
    <name type="scientific">Rhizoclosmatium globosum</name>
    <dbReference type="NCBI Taxonomy" id="329046"/>
    <lineage>
        <taxon>Eukaryota</taxon>
        <taxon>Fungi</taxon>
        <taxon>Fungi incertae sedis</taxon>
        <taxon>Chytridiomycota</taxon>
        <taxon>Chytridiomycota incertae sedis</taxon>
        <taxon>Chytridiomycetes</taxon>
        <taxon>Chytridiales</taxon>
        <taxon>Chytriomycetaceae</taxon>
        <taxon>Rhizoclosmatium</taxon>
    </lineage>
</organism>
<comment type="caution">
    <text evidence="2">The sequence shown here is derived from an EMBL/GenBank/DDBJ whole genome shotgun (WGS) entry which is preliminary data.</text>
</comment>
<gene>
    <name evidence="2" type="ORF">BCR33DRAFT_741546</name>
</gene>
<dbReference type="EMBL" id="MCGO01000044">
    <property type="protein sequence ID" value="ORY38331.1"/>
    <property type="molecule type" value="Genomic_DNA"/>
</dbReference>
<feature type="transmembrane region" description="Helical" evidence="1">
    <location>
        <begin position="27"/>
        <end position="45"/>
    </location>
</feature>
<keyword evidence="1" id="KW-0812">Transmembrane</keyword>
<accession>A0A1Y2BUA1</accession>
<name>A0A1Y2BUA1_9FUNG</name>
<feature type="transmembrane region" description="Helical" evidence="1">
    <location>
        <begin position="57"/>
        <end position="74"/>
    </location>
</feature>
<evidence type="ECO:0000313" key="3">
    <source>
        <dbReference type="Proteomes" id="UP000193642"/>
    </source>
</evidence>
<dbReference type="OrthoDB" id="10478719at2759"/>
<keyword evidence="3" id="KW-1185">Reference proteome</keyword>
<evidence type="ECO:0000313" key="2">
    <source>
        <dbReference type="EMBL" id="ORY38331.1"/>
    </source>
</evidence>
<sequence length="130" mass="15175">MTMVKRRVQNANFAVETYSKYKNQEELRLLIACVGMGTVTVLEVVDYIRRVPWRKEVSITRIVFVTLQLMMLLWGSRGTYRRYEDDEFENDRLYDDEKVEKGFMQRKETRAGTTSSAGGVQRISFVSISS</sequence>
<proteinExistence type="predicted"/>
<keyword evidence="1" id="KW-1133">Transmembrane helix</keyword>
<reference evidence="2 3" key="1">
    <citation type="submission" date="2016-07" db="EMBL/GenBank/DDBJ databases">
        <title>Pervasive Adenine N6-methylation of Active Genes in Fungi.</title>
        <authorList>
            <consortium name="DOE Joint Genome Institute"/>
            <person name="Mondo S.J."/>
            <person name="Dannebaum R.O."/>
            <person name="Kuo R.C."/>
            <person name="Labutti K."/>
            <person name="Haridas S."/>
            <person name="Kuo A."/>
            <person name="Salamov A."/>
            <person name="Ahrendt S.R."/>
            <person name="Lipzen A."/>
            <person name="Sullivan W."/>
            <person name="Andreopoulos W.B."/>
            <person name="Clum A."/>
            <person name="Lindquist E."/>
            <person name="Daum C."/>
            <person name="Ramamoorthy G.K."/>
            <person name="Gryganskyi A."/>
            <person name="Culley D."/>
            <person name="Magnuson J.K."/>
            <person name="James T.Y."/>
            <person name="O'Malley M.A."/>
            <person name="Stajich J.E."/>
            <person name="Spatafora J.W."/>
            <person name="Visel A."/>
            <person name="Grigoriev I.V."/>
        </authorList>
    </citation>
    <scope>NUCLEOTIDE SEQUENCE [LARGE SCALE GENOMIC DNA]</scope>
    <source>
        <strain evidence="2 3">JEL800</strain>
    </source>
</reference>